<protein>
    <submittedName>
        <fullName evidence="4">Formimidoylglutamase</fullName>
    </submittedName>
</protein>
<gene>
    <name evidence="4" type="ORF">OO013_11195</name>
</gene>
<name>A0ABT3RS32_9BACT</name>
<dbReference type="Pfam" id="PF00491">
    <property type="entry name" value="Arginase"/>
    <property type="match status" value="1"/>
</dbReference>
<dbReference type="InterPro" id="IPR006035">
    <property type="entry name" value="Ureohydrolase"/>
</dbReference>
<dbReference type="InterPro" id="IPR023696">
    <property type="entry name" value="Ureohydrolase_dom_sf"/>
</dbReference>
<reference evidence="4 5" key="1">
    <citation type="submission" date="2022-11" db="EMBL/GenBank/DDBJ databases">
        <title>The characterization of three novel Bacteroidetes species and genomic analysis of their roles in tidal elemental geochemical cycles.</title>
        <authorList>
            <person name="Ma K."/>
        </authorList>
    </citation>
    <scope>NUCLEOTIDE SEQUENCE [LARGE SCALE GENOMIC DNA]</scope>
    <source>
        <strain evidence="4 5">M17</strain>
    </source>
</reference>
<accession>A0ABT3RS32</accession>
<evidence type="ECO:0000256" key="3">
    <source>
        <dbReference type="PROSITE-ProRule" id="PRU00742"/>
    </source>
</evidence>
<keyword evidence="5" id="KW-1185">Reference proteome</keyword>
<comment type="similarity">
    <text evidence="3">Belongs to the arginase family.</text>
</comment>
<proteinExistence type="inferred from homology"/>
<keyword evidence="1" id="KW-0479">Metal-binding</keyword>
<evidence type="ECO:0000256" key="1">
    <source>
        <dbReference type="ARBA" id="ARBA00022723"/>
    </source>
</evidence>
<evidence type="ECO:0000313" key="4">
    <source>
        <dbReference type="EMBL" id="MCX2744436.1"/>
    </source>
</evidence>
<dbReference type="PROSITE" id="PS51409">
    <property type="entry name" value="ARGINASE_2"/>
    <property type="match status" value="1"/>
</dbReference>
<comment type="caution">
    <text evidence="4">The sequence shown here is derived from an EMBL/GenBank/DDBJ whole genome shotgun (WGS) entry which is preliminary data.</text>
</comment>
<dbReference type="PANTHER" id="PTHR11358:SF26">
    <property type="entry name" value="GUANIDINO ACID HYDROLASE, MITOCHONDRIAL"/>
    <property type="match status" value="1"/>
</dbReference>
<dbReference type="Proteomes" id="UP001209885">
    <property type="component" value="Unassembled WGS sequence"/>
</dbReference>
<dbReference type="Gene3D" id="3.40.800.10">
    <property type="entry name" value="Ureohydrolase domain"/>
    <property type="match status" value="1"/>
</dbReference>
<dbReference type="PANTHER" id="PTHR11358">
    <property type="entry name" value="ARGINASE/AGMATINASE"/>
    <property type="match status" value="1"/>
</dbReference>
<dbReference type="EMBL" id="JAPFQN010000006">
    <property type="protein sequence ID" value="MCX2744436.1"/>
    <property type="molecule type" value="Genomic_DNA"/>
</dbReference>
<evidence type="ECO:0000256" key="2">
    <source>
        <dbReference type="ARBA" id="ARBA00022801"/>
    </source>
</evidence>
<dbReference type="SUPFAM" id="SSF52768">
    <property type="entry name" value="Arginase/deacetylase"/>
    <property type="match status" value="1"/>
</dbReference>
<evidence type="ECO:0000313" key="5">
    <source>
        <dbReference type="Proteomes" id="UP001209885"/>
    </source>
</evidence>
<dbReference type="RefSeq" id="WP_266056898.1">
    <property type="nucleotide sequence ID" value="NZ_JAPFQN010000006.1"/>
</dbReference>
<keyword evidence="2" id="KW-0378">Hydrolase</keyword>
<dbReference type="CDD" id="cd09988">
    <property type="entry name" value="Formimidoylglutamase"/>
    <property type="match status" value="1"/>
</dbReference>
<sequence>MTDLSLFFDPVSDSLYENIIDRSSFFFQLTINNGKAELPDDCTIALIGLTENRGAENSGNIAVAADEIRKKLYTLKKGAGPYSIMDLGNLRNGESYEETTQRISEVGRVLIENNILPVFIGGSHDLDYGQYLSYEGLEKLISVCTIDKTVDMSGDKEEASEHRHIQKIVVHEPNYLFNFTLLGYQSYLIDQTLLNTLEKLHFDTFRLGYLRSDIKEIEPIVREADMMSFDLTAIKSADFPGVKNAQPFGLTGEEACQVCWYAGLNEKLSSVGFYGYDPSEDDKNMKSAMVSAVMIWYFIEGVINRKEEQNFKTNDYLKFVVPIGGEPDQMVFYKSKFTDRWWMEVPLTREDEEINKWDIGINKTCVIPCSYKDYEQAGQGVIPDRWIVAVNKRL</sequence>
<organism evidence="4 5">
    <name type="scientific">Mangrovivirga halotolerans</name>
    <dbReference type="NCBI Taxonomy" id="2993936"/>
    <lineage>
        <taxon>Bacteria</taxon>
        <taxon>Pseudomonadati</taxon>
        <taxon>Bacteroidota</taxon>
        <taxon>Cytophagia</taxon>
        <taxon>Cytophagales</taxon>
        <taxon>Mangrovivirgaceae</taxon>
        <taxon>Mangrovivirga</taxon>
    </lineage>
</organism>